<feature type="region of interest" description="Disordered" evidence="1">
    <location>
        <begin position="181"/>
        <end position="210"/>
    </location>
</feature>
<evidence type="ECO:0000313" key="4">
    <source>
        <dbReference type="Proteomes" id="UP001519460"/>
    </source>
</evidence>
<evidence type="ECO:0000256" key="2">
    <source>
        <dbReference type="SAM" id="SignalP"/>
    </source>
</evidence>
<feature type="compositionally biased region" description="Basic and acidic residues" evidence="1">
    <location>
        <begin position="185"/>
        <end position="209"/>
    </location>
</feature>
<sequence>MKNILLLAWCLMLLMRVKCNFTFTGPPQGPPVITGYIPGQKPHNGDILVCNVTGGYPHVDRVSFECHTSTLRLTDQDDSVHSWSVSSSVTLVSSPAIVGNMTCVCSAHWARNPSMYLLNASIVFPLPLEEPTTQRSPTIQTSYQTFPVTSTATPAVPTDITPRMTSQVTTSDIISNITVVATSSESHRSDSTPQDQRYESPKPGKDQEINRYTNLQGTSDNRQPSVHYANTEFSPDLSQEEYFCEPPSGPPVITGYSPGQQPENGDILVCTVTGGSPLVDMVLFNCHTPHLLDQNDIRNQTSVSSSLTLNSSQATVDSLVCVCTALWAPDPQQYQLAASIVYPVPRHLACFRRDYDVTKVPETITETSSAFTDSANDGPSTGQEGNTAENGQHQTNYSGQERHKNDTHLDTSVYENCAQPELGAHAYMNCPSQSARTVPDITITYYEGDYASVDVATGDDGTEYAKPYLYASVSKAPGEKQTSSNMSAQENKHTPTRKTITGPLGDVYAVPSK</sequence>
<feature type="compositionally biased region" description="Polar residues" evidence="1">
    <location>
        <begin position="480"/>
        <end position="489"/>
    </location>
</feature>
<feature type="signal peptide" evidence="2">
    <location>
        <begin position="1"/>
        <end position="19"/>
    </location>
</feature>
<feature type="chain" id="PRO_5044852557" evidence="2">
    <location>
        <begin position="20"/>
        <end position="513"/>
    </location>
</feature>
<comment type="caution">
    <text evidence="3">The sequence shown here is derived from an EMBL/GenBank/DDBJ whole genome shotgun (WGS) entry which is preliminary data.</text>
</comment>
<organism evidence="3 4">
    <name type="scientific">Batillaria attramentaria</name>
    <dbReference type="NCBI Taxonomy" id="370345"/>
    <lineage>
        <taxon>Eukaryota</taxon>
        <taxon>Metazoa</taxon>
        <taxon>Spiralia</taxon>
        <taxon>Lophotrochozoa</taxon>
        <taxon>Mollusca</taxon>
        <taxon>Gastropoda</taxon>
        <taxon>Caenogastropoda</taxon>
        <taxon>Sorbeoconcha</taxon>
        <taxon>Cerithioidea</taxon>
        <taxon>Batillariidae</taxon>
        <taxon>Batillaria</taxon>
    </lineage>
</organism>
<keyword evidence="2" id="KW-0732">Signal</keyword>
<name>A0ABD0LDI5_9CAEN</name>
<evidence type="ECO:0000256" key="1">
    <source>
        <dbReference type="SAM" id="MobiDB-lite"/>
    </source>
</evidence>
<reference evidence="3 4" key="1">
    <citation type="journal article" date="2023" name="Sci. Data">
        <title>Genome assembly of the Korean intertidal mud-creeper Batillaria attramentaria.</title>
        <authorList>
            <person name="Patra A.K."/>
            <person name="Ho P.T."/>
            <person name="Jun S."/>
            <person name="Lee S.J."/>
            <person name="Kim Y."/>
            <person name="Won Y.J."/>
        </authorList>
    </citation>
    <scope>NUCLEOTIDE SEQUENCE [LARGE SCALE GENOMIC DNA]</scope>
    <source>
        <strain evidence="3">Wonlab-2016</strain>
    </source>
</reference>
<accession>A0ABD0LDI5</accession>
<proteinExistence type="predicted"/>
<dbReference type="EMBL" id="JACVVK020000058">
    <property type="protein sequence ID" value="KAK7497495.1"/>
    <property type="molecule type" value="Genomic_DNA"/>
</dbReference>
<dbReference type="AlphaFoldDB" id="A0ABD0LDI5"/>
<feature type="compositionally biased region" description="Polar residues" evidence="1">
    <location>
        <begin position="366"/>
        <end position="399"/>
    </location>
</feature>
<dbReference type="Proteomes" id="UP001519460">
    <property type="component" value="Unassembled WGS sequence"/>
</dbReference>
<protein>
    <submittedName>
        <fullName evidence="3">Uncharacterized protein</fullName>
    </submittedName>
</protein>
<gene>
    <name evidence="3" type="ORF">BaRGS_00011337</name>
</gene>
<feature type="region of interest" description="Disordered" evidence="1">
    <location>
        <begin position="366"/>
        <end position="404"/>
    </location>
</feature>
<keyword evidence="4" id="KW-1185">Reference proteome</keyword>
<feature type="region of interest" description="Disordered" evidence="1">
    <location>
        <begin position="476"/>
        <end position="513"/>
    </location>
</feature>
<evidence type="ECO:0000313" key="3">
    <source>
        <dbReference type="EMBL" id="KAK7497495.1"/>
    </source>
</evidence>